<evidence type="ECO:0000256" key="2">
    <source>
        <dbReference type="ARBA" id="ARBA00022771"/>
    </source>
</evidence>
<gene>
    <name evidence="9" type="ORF">CVT25_011198</name>
</gene>
<dbReference type="EMBL" id="NHYD01003434">
    <property type="protein sequence ID" value="PPQ77763.1"/>
    <property type="molecule type" value="Genomic_DNA"/>
</dbReference>
<dbReference type="InterPro" id="IPR017907">
    <property type="entry name" value="Znf_RING_CS"/>
</dbReference>
<dbReference type="InterPro" id="IPR027370">
    <property type="entry name" value="Znf-RING_euk"/>
</dbReference>
<dbReference type="Pfam" id="PF13923">
    <property type="entry name" value="zf-C3HC4_2"/>
    <property type="match status" value="1"/>
</dbReference>
<dbReference type="PROSITE" id="PS00518">
    <property type="entry name" value="ZF_RING_1"/>
    <property type="match status" value="1"/>
</dbReference>
<evidence type="ECO:0000313" key="9">
    <source>
        <dbReference type="EMBL" id="PPQ77763.1"/>
    </source>
</evidence>
<evidence type="ECO:0000259" key="7">
    <source>
        <dbReference type="PROSITE" id="PS50089"/>
    </source>
</evidence>
<dbReference type="SMART" id="SM00184">
    <property type="entry name" value="RING"/>
    <property type="match status" value="2"/>
</dbReference>
<keyword evidence="6" id="KW-0472">Membrane</keyword>
<dbReference type="InterPro" id="IPR013083">
    <property type="entry name" value="Znf_RING/FYVE/PHD"/>
</dbReference>
<accession>A0A409WGY1</accession>
<feature type="region of interest" description="Disordered" evidence="5">
    <location>
        <begin position="387"/>
        <end position="435"/>
    </location>
</feature>
<dbReference type="CDD" id="cd16449">
    <property type="entry name" value="RING-HC"/>
    <property type="match status" value="1"/>
</dbReference>
<dbReference type="STRING" id="93625.A0A409WGY1"/>
<dbReference type="GO" id="GO:0008270">
    <property type="term" value="F:zinc ion binding"/>
    <property type="evidence" value="ECO:0007669"/>
    <property type="project" value="UniProtKB-KW"/>
</dbReference>
<evidence type="ECO:0000313" key="10">
    <source>
        <dbReference type="Proteomes" id="UP000283269"/>
    </source>
</evidence>
<proteinExistence type="predicted"/>
<protein>
    <recommendedName>
        <fullName evidence="11">RING-type domain-containing protein</fullName>
    </recommendedName>
</protein>
<dbReference type="Pfam" id="PF13445">
    <property type="entry name" value="zf-RING_UBOX"/>
    <property type="match status" value="1"/>
</dbReference>
<dbReference type="PANTHER" id="PTHR23327">
    <property type="entry name" value="RING FINGER PROTEIN 127"/>
    <property type="match status" value="1"/>
</dbReference>
<evidence type="ECO:0000256" key="5">
    <source>
        <dbReference type="SAM" id="MobiDB-lite"/>
    </source>
</evidence>
<dbReference type="Proteomes" id="UP000283269">
    <property type="component" value="Unassembled WGS sequence"/>
</dbReference>
<dbReference type="OrthoDB" id="264917at2759"/>
<dbReference type="AlphaFoldDB" id="A0A409WGY1"/>
<evidence type="ECO:0000256" key="3">
    <source>
        <dbReference type="ARBA" id="ARBA00022833"/>
    </source>
</evidence>
<feature type="domain" description="RING-type" evidence="7">
    <location>
        <begin position="195"/>
        <end position="233"/>
    </location>
</feature>
<dbReference type="InterPro" id="IPR003111">
    <property type="entry name" value="Lon_prtase_N"/>
</dbReference>
<feature type="compositionally biased region" description="Acidic residues" evidence="5">
    <location>
        <begin position="387"/>
        <end position="396"/>
    </location>
</feature>
<feature type="compositionally biased region" description="Pro residues" evidence="5">
    <location>
        <begin position="53"/>
        <end position="62"/>
    </location>
</feature>
<dbReference type="Gene3D" id="2.30.130.40">
    <property type="entry name" value="LON domain-like"/>
    <property type="match status" value="1"/>
</dbReference>
<dbReference type="GO" id="GO:0061630">
    <property type="term" value="F:ubiquitin protein ligase activity"/>
    <property type="evidence" value="ECO:0007669"/>
    <property type="project" value="TreeGrafter"/>
</dbReference>
<feature type="domain" description="Lon N-terminal" evidence="8">
    <location>
        <begin position="277"/>
        <end position="523"/>
    </location>
</feature>
<feature type="region of interest" description="Disordered" evidence="5">
    <location>
        <begin position="44"/>
        <end position="87"/>
    </location>
</feature>
<evidence type="ECO:0000256" key="4">
    <source>
        <dbReference type="PROSITE-ProRule" id="PRU00175"/>
    </source>
</evidence>
<organism evidence="9 10">
    <name type="scientific">Psilocybe cyanescens</name>
    <dbReference type="NCBI Taxonomy" id="93625"/>
    <lineage>
        <taxon>Eukaryota</taxon>
        <taxon>Fungi</taxon>
        <taxon>Dikarya</taxon>
        <taxon>Basidiomycota</taxon>
        <taxon>Agaricomycotina</taxon>
        <taxon>Agaricomycetes</taxon>
        <taxon>Agaricomycetidae</taxon>
        <taxon>Agaricales</taxon>
        <taxon>Agaricineae</taxon>
        <taxon>Strophariaceae</taxon>
        <taxon>Psilocybe</taxon>
    </lineage>
</organism>
<evidence type="ECO:0000256" key="6">
    <source>
        <dbReference type="SAM" id="Phobius"/>
    </source>
</evidence>
<dbReference type="InParanoid" id="A0A409WGY1"/>
<feature type="compositionally biased region" description="Pro residues" evidence="5">
    <location>
        <begin position="73"/>
        <end position="82"/>
    </location>
</feature>
<feature type="compositionally biased region" description="Low complexity" evidence="5">
    <location>
        <begin position="416"/>
        <end position="431"/>
    </location>
</feature>
<dbReference type="SUPFAM" id="SSF57850">
    <property type="entry name" value="RING/U-box"/>
    <property type="match status" value="2"/>
</dbReference>
<reference evidence="9 10" key="1">
    <citation type="journal article" date="2018" name="Evol. Lett.">
        <title>Horizontal gene cluster transfer increased hallucinogenic mushroom diversity.</title>
        <authorList>
            <person name="Reynolds H.T."/>
            <person name="Vijayakumar V."/>
            <person name="Gluck-Thaler E."/>
            <person name="Korotkin H.B."/>
            <person name="Matheny P.B."/>
            <person name="Slot J.C."/>
        </authorList>
    </citation>
    <scope>NUCLEOTIDE SEQUENCE [LARGE SCALE GENOMIC DNA]</scope>
    <source>
        <strain evidence="9 10">2631</strain>
    </source>
</reference>
<keyword evidence="10" id="KW-1185">Reference proteome</keyword>
<dbReference type="SUPFAM" id="SSF88697">
    <property type="entry name" value="PUA domain-like"/>
    <property type="match status" value="1"/>
</dbReference>
<dbReference type="PROSITE" id="PS51787">
    <property type="entry name" value="LON_N"/>
    <property type="match status" value="1"/>
</dbReference>
<keyword evidence="1" id="KW-0479">Metal-binding</keyword>
<dbReference type="InterPro" id="IPR046336">
    <property type="entry name" value="Lon_prtase_N_sf"/>
</dbReference>
<feature type="compositionally biased region" description="Acidic residues" evidence="5">
    <location>
        <begin position="116"/>
        <end position="128"/>
    </location>
</feature>
<feature type="transmembrane region" description="Helical" evidence="6">
    <location>
        <begin position="549"/>
        <end position="568"/>
    </location>
</feature>
<dbReference type="InterPro" id="IPR015947">
    <property type="entry name" value="PUA-like_sf"/>
</dbReference>
<keyword evidence="6" id="KW-0812">Transmembrane</keyword>
<keyword evidence="2 4" id="KW-0863">Zinc-finger</keyword>
<comment type="caution">
    <text evidence="9">The sequence shown here is derived from an EMBL/GenBank/DDBJ whole genome shotgun (WGS) entry which is preliminary data.</text>
</comment>
<evidence type="ECO:0000259" key="8">
    <source>
        <dbReference type="PROSITE" id="PS51787"/>
    </source>
</evidence>
<dbReference type="CDD" id="cd16514">
    <property type="entry name" value="RING-HC_LONFs_rpt2"/>
    <property type="match status" value="1"/>
</dbReference>
<name>A0A409WGY1_PSICY</name>
<dbReference type="InterPro" id="IPR001841">
    <property type="entry name" value="Znf_RING"/>
</dbReference>
<keyword evidence="3" id="KW-0862">Zinc</keyword>
<dbReference type="PANTHER" id="PTHR23327:SF42">
    <property type="entry name" value="LON PEPTIDASE N-TERMINAL DOMAIN AND RING FINGER PROTEIN C14F5.10C"/>
    <property type="match status" value="1"/>
</dbReference>
<dbReference type="PROSITE" id="PS50089">
    <property type="entry name" value="ZF_RING_2"/>
    <property type="match status" value="1"/>
</dbReference>
<feature type="region of interest" description="Disordered" evidence="5">
    <location>
        <begin position="101"/>
        <end position="149"/>
    </location>
</feature>
<dbReference type="Pfam" id="PF02190">
    <property type="entry name" value="LON_substr_bdg"/>
    <property type="match status" value="1"/>
</dbReference>
<dbReference type="SMART" id="SM00464">
    <property type="entry name" value="LON"/>
    <property type="match status" value="1"/>
</dbReference>
<sequence>MLSPPELVSLLLCPVCQSQLRNPTTLHCGHSLCSHHLGAPSSSCPLSVCDPHSNPPPAPRIPPESAVRYHPAPQQPPPPTPISTPRRSDVVLNNLISLAARTRRSLDPSPTPLHSDDDEDGSSDSDNDSGERPRKRRKQHHSDHDDPVDLLSHLRSSAALDRLVPANVPLIPASTNPRDSLLAEYDKKLLEELTCHICYVLFYQPVTTPCQHTYCAKCLQRSIDHSAKCPICRDDIPGSYFQDQPVNKTLLAIILKAYPILYQERSDIIEQEERHARLNTPIFQATLAFPGVPTLLHIFEPRYRLMLRRCLESPHPCFGMIMPPKPGAPETNYGTILEIRSVQMLADGRSMVETWGISRFRILERGTLDGYMVGRVERIDDYPDDFTESLMFDEPEPTPPSPTRTPTPTGLRHRTSGTSSTQSTTPAQSSSLPLFRSRRTLPTNDELMETCKTFIDCIKRGTAPWIVQRLSTTYGVMPTDPALFSFWVALVLPIEEEEKAKMLPIRSARLRLLLAVHWIEQLNNNWYAWLCCFVLAPLEGWLLSGPVPLLFPLLLLIWFCLSSAFGVASGSGFGSGFSFWNGA</sequence>
<keyword evidence="6" id="KW-1133">Transmembrane helix</keyword>
<dbReference type="Gene3D" id="3.30.40.10">
    <property type="entry name" value="Zinc/RING finger domain, C3HC4 (zinc finger)"/>
    <property type="match status" value="2"/>
</dbReference>
<evidence type="ECO:0000256" key="1">
    <source>
        <dbReference type="ARBA" id="ARBA00022723"/>
    </source>
</evidence>
<evidence type="ECO:0008006" key="11">
    <source>
        <dbReference type="Google" id="ProtNLM"/>
    </source>
</evidence>
<dbReference type="Gene3D" id="1.20.58.1480">
    <property type="match status" value="1"/>
</dbReference>